<evidence type="ECO:0000256" key="4">
    <source>
        <dbReference type="ARBA" id="ARBA00022840"/>
    </source>
</evidence>
<evidence type="ECO:0000256" key="1">
    <source>
        <dbReference type="ARBA" id="ARBA00001936"/>
    </source>
</evidence>
<proteinExistence type="inferred from homology"/>
<dbReference type="Pfam" id="PF03281">
    <property type="entry name" value="Mab-21"/>
    <property type="match status" value="1"/>
</dbReference>
<keyword evidence="4" id="KW-0067">ATP-binding</keyword>
<evidence type="ECO:0000256" key="5">
    <source>
        <dbReference type="ARBA" id="ARBA00023134"/>
    </source>
</evidence>
<keyword evidence="3" id="KW-0547">Nucleotide-binding</keyword>
<dbReference type="SMART" id="SM01265">
    <property type="entry name" value="Mab-21"/>
    <property type="match status" value="1"/>
</dbReference>
<evidence type="ECO:0000256" key="2">
    <source>
        <dbReference type="ARBA" id="ARBA00008307"/>
    </source>
</evidence>
<evidence type="ECO:0000313" key="10">
    <source>
        <dbReference type="RefSeq" id="XP_016979493.1"/>
    </source>
</evidence>
<dbReference type="InterPro" id="IPR024810">
    <property type="entry name" value="MAB21L/cGLR"/>
</dbReference>
<gene>
    <name evidence="10" type="primary">LOC108044848</name>
    <name evidence="8" type="synonym">108044848</name>
</gene>
<dbReference type="Proteomes" id="UP001652680">
    <property type="component" value="Unassembled WGS sequence"/>
</dbReference>
<reference evidence="10" key="2">
    <citation type="submission" date="2025-04" db="UniProtKB">
        <authorList>
            <consortium name="RefSeq"/>
        </authorList>
    </citation>
    <scope>IDENTIFICATION</scope>
</reference>
<dbReference type="GeneID" id="108044848"/>
<reference evidence="9" key="1">
    <citation type="journal article" date="2021" name="Elife">
        <title>Highly contiguous assemblies of 101 drosophilid genomes.</title>
        <authorList>
            <person name="Kim B.Y."/>
            <person name="Wang J.R."/>
            <person name="Miller D.E."/>
            <person name="Barmina O."/>
            <person name="Delaney E."/>
            <person name="Thompson A."/>
            <person name="Comeault A.A."/>
            <person name="Peede D."/>
            <person name="D'Agostino E.R."/>
            <person name="Pelaez J."/>
            <person name="Aguilar J.M."/>
            <person name="Haji D."/>
            <person name="Matsunaga T."/>
            <person name="Armstrong E.E."/>
            <person name="Zych M."/>
            <person name="Ogawa Y."/>
            <person name="Stamenkovic-Radak M."/>
            <person name="Jelic M."/>
            <person name="Veselinovic M.S."/>
            <person name="Tanaskovic M."/>
            <person name="Eric P."/>
            <person name="Gao J.J."/>
            <person name="Katoh T.K."/>
            <person name="Toda M.J."/>
            <person name="Watabe H."/>
            <person name="Watada M."/>
            <person name="Davis J.S."/>
            <person name="Moyle L.C."/>
            <person name="Manoli G."/>
            <person name="Bertolini E."/>
            <person name="Kostal V."/>
            <person name="Hawley R.S."/>
            <person name="Takahashi A."/>
            <person name="Jones C.D."/>
            <person name="Price D.K."/>
            <person name="Whiteman N."/>
            <person name="Kopp A."/>
            <person name="Matute D.R."/>
            <person name="Petrov D.A."/>
        </authorList>
    </citation>
    <scope>NUCLEOTIDE SEQUENCE [LARGE SCALE GENOMIC DNA]</scope>
</reference>
<evidence type="ECO:0000256" key="3">
    <source>
        <dbReference type="ARBA" id="ARBA00022741"/>
    </source>
</evidence>
<evidence type="ECO:0000259" key="7">
    <source>
        <dbReference type="Pfam" id="PF03281"/>
    </source>
</evidence>
<dbReference type="PANTHER" id="PTHR10656:SF42">
    <property type="entry name" value="CYCLIC GMP-AMP SYNTHASE-LIKE PROTEIN-RELATED"/>
    <property type="match status" value="1"/>
</dbReference>
<reference evidence="8" key="3">
    <citation type="submission" date="2025-05" db="UniProtKB">
        <authorList>
            <consortium name="EnsemblMetazoa"/>
        </authorList>
    </citation>
    <scope>IDENTIFICATION</scope>
</reference>
<protein>
    <submittedName>
        <fullName evidence="10">Uncharacterized protein LOC108044848</fullName>
    </submittedName>
</protein>
<dbReference type="InterPro" id="IPR046903">
    <property type="entry name" value="Mab-21-like_nuc_Trfase"/>
</dbReference>
<keyword evidence="9" id="KW-1185">Reference proteome</keyword>
<keyword evidence="6" id="KW-0464">Manganese</keyword>
<dbReference type="PANTHER" id="PTHR10656">
    <property type="entry name" value="CELL FATE DETERMINING PROTEIN MAB21-RELATED"/>
    <property type="match status" value="1"/>
</dbReference>
<evidence type="ECO:0000313" key="8">
    <source>
        <dbReference type="EnsemblMetazoa" id="XP_016979493.1"/>
    </source>
</evidence>
<dbReference type="OMA" id="YERCSWH"/>
<dbReference type="Gene3D" id="1.10.1410.40">
    <property type="match status" value="1"/>
</dbReference>
<sequence>MSSTFEQHLLEISAELYAPSDNSDFAVVRDFIIDIVKDNKLLTSTCKVEPLEFGSRALGIHKYESDYDVMLVLEFPYFEDIFVRTDQHRPGMVHLDFKDLPFNTLTADALLDNRCYLKREGVQTWMQGILMNVVGRQVRGKSWEYYRLRYHRGPNCHTIIAESETRVFSIDFVPAIKIHFDDSDWQAIPKWAAGPKRSDGNTFLVSAIEDEIYRFELGGSVIRNAVVLLKALCEAKNLPKIRNYHLVSTAIRLIERDDFDDSSLEYVFLDLLYDLIDALEDNDLSYISYGDLNLLTNFKPHQVLEYVSVLDSVYSTLKTYPYQYNLSYERCSWHFFGNDEDDYDY</sequence>
<evidence type="ECO:0000313" key="9">
    <source>
        <dbReference type="Proteomes" id="UP001652680"/>
    </source>
</evidence>
<dbReference type="Gene3D" id="3.30.460.90">
    <property type="match status" value="1"/>
</dbReference>
<name>A0A6P4EWL3_DRORH</name>
<comment type="cofactor">
    <cofactor evidence="1">
        <name>Mn(2+)</name>
        <dbReference type="ChEBI" id="CHEBI:29035"/>
    </cofactor>
</comment>
<dbReference type="EnsemblMetazoa" id="XM_017124004.1">
    <property type="protein sequence ID" value="XP_016979493.1"/>
    <property type="gene ID" value="LOC108044848"/>
</dbReference>
<comment type="similarity">
    <text evidence="2">Belongs to the mab-21 family.</text>
</comment>
<dbReference type="OrthoDB" id="6054650at2759"/>
<dbReference type="GO" id="GO:0005524">
    <property type="term" value="F:ATP binding"/>
    <property type="evidence" value="ECO:0007669"/>
    <property type="project" value="UniProtKB-KW"/>
</dbReference>
<keyword evidence="5" id="KW-0342">GTP-binding</keyword>
<organism evidence="10">
    <name type="scientific">Drosophila rhopaloa</name>
    <name type="common">Fruit fly</name>
    <dbReference type="NCBI Taxonomy" id="1041015"/>
    <lineage>
        <taxon>Eukaryota</taxon>
        <taxon>Metazoa</taxon>
        <taxon>Ecdysozoa</taxon>
        <taxon>Arthropoda</taxon>
        <taxon>Hexapoda</taxon>
        <taxon>Insecta</taxon>
        <taxon>Pterygota</taxon>
        <taxon>Neoptera</taxon>
        <taxon>Endopterygota</taxon>
        <taxon>Diptera</taxon>
        <taxon>Brachycera</taxon>
        <taxon>Muscomorpha</taxon>
        <taxon>Ephydroidea</taxon>
        <taxon>Drosophilidae</taxon>
        <taxon>Drosophila</taxon>
        <taxon>Sophophora</taxon>
    </lineage>
</organism>
<accession>A0A6P4EWL3</accession>
<dbReference type="AlphaFoldDB" id="A0A6P4EWL3"/>
<evidence type="ECO:0000256" key="6">
    <source>
        <dbReference type="ARBA" id="ARBA00023211"/>
    </source>
</evidence>
<dbReference type="GO" id="GO:0005525">
    <property type="term" value="F:GTP binding"/>
    <property type="evidence" value="ECO:0007669"/>
    <property type="project" value="UniProtKB-KW"/>
</dbReference>
<dbReference type="RefSeq" id="XP_016979493.1">
    <property type="nucleotide sequence ID" value="XM_017124004.1"/>
</dbReference>
<feature type="domain" description="Mab-21-like nucleotidyltransferase" evidence="7">
    <location>
        <begin position="66"/>
        <end position="180"/>
    </location>
</feature>